<gene>
    <name evidence="2" type="ORF">LIPSTDRAFT_329254</name>
</gene>
<keyword evidence="3" id="KW-1185">Reference proteome</keyword>
<name>A0A1E3Q1W6_LIPST</name>
<dbReference type="Proteomes" id="UP000094385">
    <property type="component" value="Unassembled WGS sequence"/>
</dbReference>
<feature type="region of interest" description="Disordered" evidence="1">
    <location>
        <begin position="269"/>
        <end position="292"/>
    </location>
</feature>
<organism evidence="2 3">
    <name type="scientific">Lipomyces starkeyi NRRL Y-11557</name>
    <dbReference type="NCBI Taxonomy" id="675824"/>
    <lineage>
        <taxon>Eukaryota</taxon>
        <taxon>Fungi</taxon>
        <taxon>Dikarya</taxon>
        <taxon>Ascomycota</taxon>
        <taxon>Saccharomycotina</taxon>
        <taxon>Lipomycetes</taxon>
        <taxon>Lipomycetales</taxon>
        <taxon>Lipomycetaceae</taxon>
        <taxon>Lipomyces</taxon>
    </lineage>
</organism>
<reference evidence="2 3" key="1">
    <citation type="journal article" date="2016" name="Proc. Natl. Acad. Sci. U.S.A.">
        <title>Comparative genomics of biotechnologically important yeasts.</title>
        <authorList>
            <person name="Riley R."/>
            <person name="Haridas S."/>
            <person name="Wolfe K.H."/>
            <person name="Lopes M.R."/>
            <person name="Hittinger C.T."/>
            <person name="Goeker M."/>
            <person name="Salamov A.A."/>
            <person name="Wisecaver J.H."/>
            <person name="Long T.M."/>
            <person name="Calvey C.H."/>
            <person name="Aerts A.L."/>
            <person name="Barry K.W."/>
            <person name="Choi C."/>
            <person name="Clum A."/>
            <person name="Coughlan A.Y."/>
            <person name="Deshpande S."/>
            <person name="Douglass A.P."/>
            <person name="Hanson S.J."/>
            <person name="Klenk H.-P."/>
            <person name="LaButti K.M."/>
            <person name="Lapidus A."/>
            <person name="Lindquist E.A."/>
            <person name="Lipzen A.M."/>
            <person name="Meier-Kolthoff J.P."/>
            <person name="Ohm R.A."/>
            <person name="Otillar R.P."/>
            <person name="Pangilinan J.L."/>
            <person name="Peng Y."/>
            <person name="Rokas A."/>
            <person name="Rosa C.A."/>
            <person name="Scheuner C."/>
            <person name="Sibirny A.A."/>
            <person name="Slot J.C."/>
            <person name="Stielow J.B."/>
            <person name="Sun H."/>
            <person name="Kurtzman C.P."/>
            <person name="Blackwell M."/>
            <person name="Grigoriev I.V."/>
            <person name="Jeffries T.W."/>
        </authorList>
    </citation>
    <scope>NUCLEOTIDE SEQUENCE [LARGE SCALE GENOMIC DNA]</scope>
    <source>
        <strain evidence="2 3">NRRL Y-11557</strain>
    </source>
</reference>
<evidence type="ECO:0000313" key="2">
    <source>
        <dbReference type="EMBL" id="ODQ71693.1"/>
    </source>
</evidence>
<evidence type="ECO:0000256" key="1">
    <source>
        <dbReference type="SAM" id="MobiDB-lite"/>
    </source>
</evidence>
<dbReference type="OrthoDB" id="10324012at2759"/>
<proteinExistence type="predicted"/>
<feature type="compositionally biased region" description="Low complexity" evidence="1">
    <location>
        <begin position="101"/>
        <end position="111"/>
    </location>
</feature>
<feature type="region of interest" description="Disordered" evidence="1">
    <location>
        <begin position="1"/>
        <end position="129"/>
    </location>
</feature>
<protein>
    <submittedName>
        <fullName evidence="2">Uncharacterized protein</fullName>
    </submittedName>
</protein>
<feature type="compositionally biased region" description="Pro residues" evidence="1">
    <location>
        <begin position="89"/>
        <end position="100"/>
    </location>
</feature>
<dbReference type="EMBL" id="KV454297">
    <property type="protein sequence ID" value="ODQ71693.1"/>
    <property type="molecule type" value="Genomic_DNA"/>
</dbReference>
<sequence length="516" mass="57044">MTSATSPSPERRRRSRAQATPSPDSPVSDRTESASAPTEEEREEENDKKRAHSGDPSAAEPDQEDDEDENDEDDDDDQKMKEDETSSPAPVPRSLPPLAPAPAQSSTTPVAVVGSAGRKGPRRRQPPHYREIRARVQSISEKFLPILGDIALANVGQLRVDDLSSKINAVYGELILLRRFLEQDSPDDISLSNNSIITALPGRSPVPASTSQFQTIQMQMVGPDGNPISDAEVNGHADRPIKRQRLADETASPVGEEMIRPVFQGIAHAEPPKDLSAGSTPAPANPNLPLSDADLHVPVVETYRTLPHSSRPSYDTGVSLLNEKRREKLWAVMQNEIFTFAVGYNSTPLRTTEDFCSLAYSQDGRMKRTLKNDLAISEALFDGVSGVRKRLYQTVSKHETEDGVDDGEGSGLKDCGIRAYTNNLYSLKTKPQNYYHYLFAAAFWRWVRDEIDSKTVVSSSAGPSAQPEFAVNSIEDWWRECVSICNGFLKANPGRPEKKAFLKERLLADEKKYIEN</sequence>
<dbReference type="AlphaFoldDB" id="A0A1E3Q1W6"/>
<feature type="compositionally biased region" description="Acidic residues" evidence="1">
    <location>
        <begin position="61"/>
        <end position="77"/>
    </location>
</feature>
<evidence type="ECO:0000313" key="3">
    <source>
        <dbReference type="Proteomes" id="UP000094385"/>
    </source>
</evidence>
<accession>A0A1E3Q1W6</accession>